<dbReference type="PANTHER" id="PTHR30474:SF3">
    <property type="entry name" value="PEPTIDOGLYCAN GLYCOSYLTRANSFERASE RODA"/>
    <property type="match status" value="1"/>
</dbReference>
<gene>
    <name evidence="8" type="ORF">C0216_00145</name>
</gene>
<proteinExistence type="predicted"/>
<keyword evidence="5 7" id="KW-0472">Membrane</keyword>
<feature type="transmembrane region" description="Helical" evidence="7">
    <location>
        <begin position="352"/>
        <end position="373"/>
    </location>
</feature>
<accession>A0A344TTU0</accession>
<keyword evidence="2 7" id="KW-0812">Transmembrane</keyword>
<keyword evidence="9" id="KW-1185">Reference proteome</keyword>
<reference evidence="8 9" key="1">
    <citation type="submission" date="2018-01" db="EMBL/GenBank/DDBJ databases">
        <title>Draft genome Sequence of streptomyces globosus LZH-48.</title>
        <authorList>
            <person name="Ran K."/>
            <person name="Li Z."/>
            <person name="Wei S."/>
            <person name="Dong R."/>
        </authorList>
    </citation>
    <scope>NUCLEOTIDE SEQUENCE [LARGE SCALE GENOMIC DNA]</scope>
    <source>
        <strain evidence="8 9">LZH-48</strain>
    </source>
</reference>
<dbReference type="EMBL" id="CP030862">
    <property type="protein sequence ID" value="AXE22061.1"/>
    <property type="molecule type" value="Genomic_DNA"/>
</dbReference>
<feature type="region of interest" description="Disordered" evidence="6">
    <location>
        <begin position="453"/>
        <end position="474"/>
    </location>
</feature>
<sequence length="474" mass="50429">MSVVTNTTTIGAIELPSRRNTELMLLVFAVVIPIFAYANVGLAIHGELPPGMLAYGGGLAVLAGLAHFVVRRYAKYADPLLLPIATLLNGLGCVLIWRLDQSERLQNLAKRSFGAFSESAPRQMMYTAVAIALFAAVLMLLKDHRTLQRFTYISMAAALVLLILPVIPGLGADVFGAKIWISVAGFSIQPGEFAKIVIAVFFAGYLMVKRDALALASRRFMGLYLPRGRDLGPILMIWAMSLLILVFENDLGTSLLFFGMFVIMLYVATERTSWIVIGLLMSVGGAVVVGTFASHVQARVNAWLDPFGCYTTSGACEQVGQSIMSFGSGGVLGTGWGQGNSDLIGFAANSDFIFSTVGEELGLSGVMAFLLLYGLIIERGVRTALAARDPFGKLFAIGLSGAFSLQIFVVAGGVMGLIPLTGMTMPFLASGGSSVLANWALIGILIRISDTARRPAPAPAPSPDSEMTQVVRPS</sequence>
<evidence type="ECO:0000256" key="4">
    <source>
        <dbReference type="ARBA" id="ARBA00022989"/>
    </source>
</evidence>
<dbReference type="AlphaFoldDB" id="A0A344TTU0"/>
<evidence type="ECO:0000313" key="9">
    <source>
        <dbReference type="Proteomes" id="UP000252004"/>
    </source>
</evidence>
<dbReference type="GO" id="GO:0032153">
    <property type="term" value="C:cell division site"/>
    <property type="evidence" value="ECO:0007669"/>
    <property type="project" value="TreeGrafter"/>
</dbReference>
<feature type="transmembrane region" description="Helical" evidence="7">
    <location>
        <begin position="424"/>
        <end position="446"/>
    </location>
</feature>
<evidence type="ECO:0000313" key="8">
    <source>
        <dbReference type="EMBL" id="AXE22061.1"/>
    </source>
</evidence>
<dbReference type="GO" id="GO:0008360">
    <property type="term" value="P:regulation of cell shape"/>
    <property type="evidence" value="ECO:0007669"/>
    <property type="project" value="UniProtKB-KW"/>
</dbReference>
<dbReference type="RefSeq" id="WP_114053281.1">
    <property type="nucleotide sequence ID" value="NZ_CP030862.1"/>
</dbReference>
<keyword evidence="3" id="KW-0133">Cell shape</keyword>
<evidence type="ECO:0000256" key="5">
    <source>
        <dbReference type="ARBA" id="ARBA00023136"/>
    </source>
</evidence>
<feature type="transmembrane region" description="Helical" evidence="7">
    <location>
        <begin position="228"/>
        <end position="245"/>
    </location>
</feature>
<feature type="transmembrane region" description="Helical" evidence="7">
    <location>
        <begin position="275"/>
        <end position="296"/>
    </location>
</feature>
<evidence type="ECO:0000256" key="6">
    <source>
        <dbReference type="SAM" id="MobiDB-lite"/>
    </source>
</evidence>
<dbReference type="GO" id="GO:0051301">
    <property type="term" value="P:cell division"/>
    <property type="evidence" value="ECO:0007669"/>
    <property type="project" value="InterPro"/>
</dbReference>
<comment type="subcellular location">
    <subcellularLocation>
        <location evidence="1">Membrane</location>
        <topology evidence="1">Multi-pass membrane protein</topology>
    </subcellularLocation>
</comment>
<evidence type="ECO:0000256" key="3">
    <source>
        <dbReference type="ARBA" id="ARBA00022960"/>
    </source>
</evidence>
<evidence type="ECO:0000256" key="1">
    <source>
        <dbReference type="ARBA" id="ARBA00004141"/>
    </source>
</evidence>
<feature type="transmembrane region" description="Helical" evidence="7">
    <location>
        <begin position="23"/>
        <end position="46"/>
    </location>
</feature>
<feature type="transmembrane region" description="Helical" evidence="7">
    <location>
        <begin position="52"/>
        <end position="69"/>
    </location>
</feature>
<evidence type="ECO:0000256" key="7">
    <source>
        <dbReference type="SAM" id="Phobius"/>
    </source>
</evidence>
<dbReference type="OrthoDB" id="9812661at2"/>
<feature type="transmembrane region" description="Helical" evidence="7">
    <location>
        <begin position="123"/>
        <end position="141"/>
    </location>
</feature>
<feature type="transmembrane region" description="Helical" evidence="7">
    <location>
        <begin position="81"/>
        <end position="99"/>
    </location>
</feature>
<dbReference type="Pfam" id="PF01098">
    <property type="entry name" value="FTSW_RODA_SPOVE"/>
    <property type="match status" value="1"/>
</dbReference>
<feature type="transmembrane region" description="Helical" evidence="7">
    <location>
        <begin position="394"/>
        <end position="418"/>
    </location>
</feature>
<dbReference type="Proteomes" id="UP000252004">
    <property type="component" value="Chromosome"/>
</dbReference>
<keyword evidence="4 7" id="KW-1133">Transmembrane helix</keyword>
<protein>
    <submittedName>
        <fullName evidence="8">FtsW/RodA/SpoVE family cell cycle protein</fullName>
    </submittedName>
</protein>
<dbReference type="PANTHER" id="PTHR30474">
    <property type="entry name" value="CELL CYCLE PROTEIN"/>
    <property type="match status" value="1"/>
</dbReference>
<dbReference type="KEGG" id="sgz:C0216_00145"/>
<dbReference type="GO" id="GO:0015648">
    <property type="term" value="F:lipid-linked peptidoglycan transporter activity"/>
    <property type="evidence" value="ECO:0007669"/>
    <property type="project" value="TreeGrafter"/>
</dbReference>
<feature type="transmembrane region" description="Helical" evidence="7">
    <location>
        <begin position="150"/>
        <end position="167"/>
    </location>
</feature>
<name>A0A344TTU0_9ACTN</name>
<organism evidence="8 9">
    <name type="scientific">Streptomyces globosus</name>
    <dbReference type="NCBI Taxonomy" id="68209"/>
    <lineage>
        <taxon>Bacteria</taxon>
        <taxon>Bacillati</taxon>
        <taxon>Actinomycetota</taxon>
        <taxon>Actinomycetes</taxon>
        <taxon>Kitasatosporales</taxon>
        <taxon>Streptomycetaceae</taxon>
        <taxon>Streptomyces</taxon>
    </lineage>
</organism>
<dbReference type="InterPro" id="IPR001182">
    <property type="entry name" value="FtsW/RodA"/>
</dbReference>
<dbReference type="GO" id="GO:0005886">
    <property type="term" value="C:plasma membrane"/>
    <property type="evidence" value="ECO:0007669"/>
    <property type="project" value="TreeGrafter"/>
</dbReference>
<feature type="transmembrane region" description="Helical" evidence="7">
    <location>
        <begin position="179"/>
        <end position="208"/>
    </location>
</feature>
<feature type="transmembrane region" description="Helical" evidence="7">
    <location>
        <begin position="251"/>
        <end position="268"/>
    </location>
</feature>
<evidence type="ECO:0000256" key="2">
    <source>
        <dbReference type="ARBA" id="ARBA00022692"/>
    </source>
</evidence>